<name>A0A8H5FBA0_9AGAR</name>
<keyword evidence="10" id="KW-1185">Reference proteome</keyword>
<dbReference type="AlphaFoldDB" id="A0A8H5FBA0"/>
<proteinExistence type="predicted"/>
<reference evidence="9 10" key="1">
    <citation type="journal article" date="2020" name="ISME J.">
        <title>Uncovering the hidden diversity of litter-decomposition mechanisms in mushroom-forming fungi.</title>
        <authorList>
            <person name="Floudas D."/>
            <person name="Bentzer J."/>
            <person name="Ahren D."/>
            <person name="Johansson T."/>
            <person name="Persson P."/>
            <person name="Tunlid A."/>
        </authorList>
    </citation>
    <scope>NUCLEOTIDE SEQUENCE [LARGE SCALE GENOMIC DNA]</scope>
    <source>
        <strain evidence="9 10">CBS 101986</strain>
    </source>
</reference>
<feature type="compositionally biased region" description="Polar residues" evidence="7">
    <location>
        <begin position="216"/>
        <end position="236"/>
    </location>
</feature>
<feature type="transmembrane region" description="Helical" evidence="8">
    <location>
        <begin position="47"/>
        <end position="66"/>
    </location>
</feature>
<keyword evidence="4 8" id="KW-1133">Transmembrane helix</keyword>
<evidence type="ECO:0000256" key="2">
    <source>
        <dbReference type="ARBA" id="ARBA00022448"/>
    </source>
</evidence>
<dbReference type="PANTHER" id="PTHR33281:SF21">
    <property type="entry name" value="MEMBRANE PROTEIN"/>
    <property type="match status" value="1"/>
</dbReference>
<dbReference type="Pfam" id="PF25539">
    <property type="entry name" value="Bestrophin_2"/>
    <property type="match status" value="2"/>
</dbReference>
<dbReference type="GO" id="GO:0005254">
    <property type="term" value="F:chloride channel activity"/>
    <property type="evidence" value="ECO:0007669"/>
    <property type="project" value="InterPro"/>
</dbReference>
<comment type="caution">
    <text evidence="9">The sequence shown here is derived from an EMBL/GenBank/DDBJ whole genome shotgun (WGS) entry which is preliminary data.</text>
</comment>
<dbReference type="InterPro" id="IPR044669">
    <property type="entry name" value="YneE/VCCN1/2-like"/>
</dbReference>
<evidence type="ECO:0000256" key="6">
    <source>
        <dbReference type="ARBA" id="ARBA00023136"/>
    </source>
</evidence>
<dbReference type="Proteomes" id="UP000567179">
    <property type="component" value="Unassembled WGS sequence"/>
</dbReference>
<feature type="transmembrane region" description="Helical" evidence="8">
    <location>
        <begin position="72"/>
        <end position="91"/>
    </location>
</feature>
<evidence type="ECO:0000256" key="1">
    <source>
        <dbReference type="ARBA" id="ARBA00004141"/>
    </source>
</evidence>
<protein>
    <submittedName>
        <fullName evidence="9">Uncharacterized protein</fullName>
    </submittedName>
</protein>
<keyword evidence="6 8" id="KW-0472">Membrane</keyword>
<dbReference type="EMBL" id="JAACJJ010000001">
    <property type="protein sequence ID" value="KAF5330581.1"/>
    <property type="molecule type" value="Genomic_DNA"/>
</dbReference>
<sequence>MSNTMKSSFTSAFPSLIKAPQIKRKHLRKYSWLPDVLRVKGSIISRIIGPVLTVTLFTVLVCYASTKGYKLVLINSIVPLLSVVVGLILVFRNSTSYERYWEGRKAFASLVSNTRNLSRMVWVNVGPPPVAAPSDVSKGKTLAPSTLEVTELEAHLKKRKTEVLRLALSFVIATKHYLRGEDGINYPDYLGVLPPSIARFDFEGTGAGQRTGRTGSYSATRNQSLSTSVDDMSKASNAGDLPDLRPDATKRVRAKRSKQQLVSQSTPLLHESHRAIDFHHFTDDASLPLPLIIAHELSRNVYGFRRDGFLETVGPAGMNGMTQLISGLVDQLTSLERIANTPIPVSYGIHLKQCVTLYLFALPLTLVNELGWSTIPVVTAIAFTFMGIEGIADEIEMPFGNDQRDLPLDRYCQDLKEEIIFMIDRLPEGGHGLHGYDDGEGDD</sequence>
<dbReference type="OrthoDB" id="1368at2759"/>
<feature type="region of interest" description="Disordered" evidence="7">
    <location>
        <begin position="204"/>
        <end position="245"/>
    </location>
</feature>
<comment type="subcellular location">
    <subcellularLocation>
        <location evidence="1">Membrane</location>
        <topology evidence="1">Multi-pass membrane protein</topology>
    </subcellularLocation>
</comment>
<gene>
    <name evidence="9" type="ORF">D9619_005909</name>
</gene>
<keyword evidence="3 8" id="KW-0812">Transmembrane</keyword>
<evidence type="ECO:0000256" key="4">
    <source>
        <dbReference type="ARBA" id="ARBA00022989"/>
    </source>
</evidence>
<evidence type="ECO:0000256" key="3">
    <source>
        <dbReference type="ARBA" id="ARBA00022692"/>
    </source>
</evidence>
<evidence type="ECO:0000313" key="10">
    <source>
        <dbReference type="Proteomes" id="UP000567179"/>
    </source>
</evidence>
<evidence type="ECO:0000256" key="5">
    <source>
        <dbReference type="ARBA" id="ARBA00023065"/>
    </source>
</evidence>
<keyword evidence="5" id="KW-0406">Ion transport</keyword>
<dbReference type="GO" id="GO:0016020">
    <property type="term" value="C:membrane"/>
    <property type="evidence" value="ECO:0007669"/>
    <property type="project" value="UniProtKB-SubCell"/>
</dbReference>
<evidence type="ECO:0000256" key="7">
    <source>
        <dbReference type="SAM" id="MobiDB-lite"/>
    </source>
</evidence>
<keyword evidence="2" id="KW-0813">Transport</keyword>
<organism evidence="9 10">
    <name type="scientific">Psilocybe cf. subviscida</name>
    <dbReference type="NCBI Taxonomy" id="2480587"/>
    <lineage>
        <taxon>Eukaryota</taxon>
        <taxon>Fungi</taxon>
        <taxon>Dikarya</taxon>
        <taxon>Basidiomycota</taxon>
        <taxon>Agaricomycotina</taxon>
        <taxon>Agaricomycetes</taxon>
        <taxon>Agaricomycetidae</taxon>
        <taxon>Agaricales</taxon>
        <taxon>Agaricineae</taxon>
        <taxon>Strophariaceae</taxon>
        <taxon>Psilocybe</taxon>
    </lineage>
</organism>
<evidence type="ECO:0000256" key="8">
    <source>
        <dbReference type="SAM" id="Phobius"/>
    </source>
</evidence>
<evidence type="ECO:0000313" key="9">
    <source>
        <dbReference type="EMBL" id="KAF5330581.1"/>
    </source>
</evidence>
<dbReference type="PANTHER" id="PTHR33281">
    <property type="entry name" value="UPF0187 PROTEIN YNEE"/>
    <property type="match status" value="1"/>
</dbReference>
<accession>A0A8H5FBA0</accession>